<sequence length="488" mass="56254">MEMLQAQGRQIVDSQGKPVQLRGTCIGGWMNMENFINGYPGSERGLREAVSKALGKGKGEFFFERLLDHFFNENDIKFIKESGANVVRIPLNYRHFEADDHPFVYQEAGFQRLDRVINWCQEQEIYVILDMHAVQGWQNPHWHSDNSKGVSLFWHHSQYQERFIALWAVLAERYKDRAVVAGYNLMNEPCVNTPDGDYPYNFFKNYVPDFERMNRIYRKAVTAIREIDSKHLIFLEGDKYSVLFQGLEAPFADNLVYSSHNYNTAGFGPGRYPGEFHTHSIDLDYQNGYWDRDRQAAVFKNCEGAQFAEKYNVPLWVGEFGSQYNGPQAELPDRLAAMDDQIGVFEEFGAHWTTWTYKDVGVMGWVTLDPESEYLQIIQKVQEKKKLFGAENFTDRTLVTEAKTRLSDFAGLLAKEIDCYPIHPVDNVNALSEIVLQGYAASLLQPVYANLFKGMSEERLDSLLSSFELKNCQVNQGLMKVIQKYTKP</sequence>
<keyword evidence="6" id="KW-1185">Reference proteome</keyword>
<keyword evidence="1 3" id="KW-0378">Hydrolase</keyword>
<feature type="domain" description="Glycoside hydrolase family 5" evidence="4">
    <location>
        <begin position="73"/>
        <end position="359"/>
    </location>
</feature>
<evidence type="ECO:0000259" key="4">
    <source>
        <dbReference type="Pfam" id="PF00150"/>
    </source>
</evidence>
<dbReference type="PANTHER" id="PTHR31297">
    <property type="entry name" value="GLUCAN ENDO-1,6-BETA-GLUCOSIDASE B"/>
    <property type="match status" value="1"/>
</dbReference>
<dbReference type="InterPro" id="IPR017853">
    <property type="entry name" value="GH"/>
</dbReference>
<dbReference type="InterPro" id="IPR050386">
    <property type="entry name" value="Glycosyl_hydrolase_5"/>
</dbReference>
<dbReference type="GO" id="GO:0008422">
    <property type="term" value="F:beta-glucosidase activity"/>
    <property type="evidence" value="ECO:0007669"/>
    <property type="project" value="TreeGrafter"/>
</dbReference>
<accession>A0A4R1R814</accession>
<comment type="caution">
    <text evidence="5">The sequence shown here is derived from an EMBL/GenBank/DDBJ whole genome shotgun (WGS) entry which is preliminary data.</text>
</comment>
<keyword evidence="2 3" id="KW-0326">Glycosidase</keyword>
<comment type="similarity">
    <text evidence="3">Belongs to the glycosyl hydrolase 5 (cellulase A) family.</text>
</comment>
<dbReference type="SUPFAM" id="SSF51445">
    <property type="entry name" value="(Trans)glycosidases"/>
    <property type="match status" value="1"/>
</dbReference>
<dbReference type="GO" id="GO:0005576">
    <property type="term" value="C:extracellular region"/>
    <property type="evidence" value="ECO:0007669"/>
    <property type="project" value="TreeGrafter"/>
</dbReference>
<dbReference type="AlphaFoldDB" id="A0A4R1R814"/>
<protein>
    <submittedName>
        <fullName evidence="5">Aryl-phospho-beta-D-glucosidase BglC (GH1 family)</fullName>
    </submittedName>
</protein>
<dbReference type="Pfam" id="PF00150">
    <property type="entry name" value="Cellulase"/>
    <property type="match status" value="1"/>
</dbReference>
<organism evidence="5 6">
    <name type="scientific">Hydrogenispora ethanolica</name>
    <dbReference type="NCBI Taxonomy" id="1082276"/>
    <lineage>
        <taxon>Bacteria</taxon>
        <taxon>Bacillati</taxon>
        <taxon>Bacillota</taxon>
        <taxon>Hydrogenispora</taxon>
    </lineage>
</organism>
<dbReference type="PANTHER" id="PTHR31297:SF13">
    <property type="entry name" value="PUTATIVE-RELATED"/>
    <property type="match status" value="1"/>
</dbReference>
<name>A0A4R1R814_HYDET</name>
<dbReference type="InterPro" id="IPR001547">
    <property type="entry name" value="Glyco_hydro_5"/>
</dbReference>
<dbReference type="OrthoDB" id="9800475at2"/>
<evidence type="ECO:0000256" key="2">
    <source>
        <dbReference type="ARBA" id="ARBA00023295"/>
    </source>
</evidence>
<dbReference type="RefSeq" id="WP_132016157.1">
    <property type="nucleotide sequence ID" value="NZ_SLUN01000032.1"/>
</dbReference>
<dbReference type="GO" id="GO:0009251">
    <property type="term" value="P:glucan catabolic process"/>
    <property type="evidence" value="ECO:0007669"/>
    <property type="project" value="TreeGrafter"/>
</dbReference>
<evidence type="ECO:0000313" key="5">
    <source>
        <dbReference type="EMBL" id="TCL61791.1"/>
    </source>
</evidence>
<dbReference type="EMBL" id="SLUN01000032">
    <property type="protein sequence ID" value="TCL61791.1"/>
    <property type="molecule type" value="Genomic_DNA"/>
</dbReference>
<evidence type="ECO:0000256" key="1">
    <source>
        <dbReference type="ARBA" id="ARBA00022801"/>
    </source>
</evidence>
<proteinExistence type="inferred from homology"/>
<dbReference type="Gene3D" id="3.20.20.80">
    <property type="entry name" value="Glycosidases"/>
    <property type="match status" value="1"/>
</dbReference>
<evidence type="ECO:0000313" key="6">
    <source>
        <dbReference type="Proteomes" id="UP000295008"/>
    </source>
</evidence>
<evidence type="ECO:0000256" key="3">
    <source>
        <dbReference type="RuleBase" id="RU361153"/>
    </source>
</evidence>
<dbReference type="Proteomes" id="UP000295008">
    <property type="component" value="Unassembled WGS sequence"/>
</dbReference>
<reference evidence="5 6" key="1">
    <citation type="submission" date="2019-03" db="EMBL/GenBank/DDBJ databases">
        <title>Genomic Encyclopedia of Type Strains, Phase IV (KMG-IV): sequencing the most valuable type-strain genomes for metagenomic binning, comparative biology and taxonomic classification.</title>
        <authorList>
            <person name="Goeker M."/>
        </authorList>
    </citation>
    <scope>NUCLEOTIDE SEQUENCE [LARGE SCALE GENOMIC DNA]</scope>
    <source>
        <strain evidence="5 6">LX-B</strain>
    </source>
</reference>
<dbReference type="GO" id="GO:0009986">
    <property type="term" value="C:cell surface"/>
    <property type="evidence" value="ECO:0007669"/>
    <property type="project" value="TreeGrafter"/>
</dbReference>
<gene>
    <name evidence="5" type="ORF">EDC14_103224</name>
</gene>